<sequence length="51" mass="5755">MRIKTGELEDTGKPLCNNILVDIYNTRGGLIKKNTGQSEIAINQTPRFDYN</sequence>
<protein>
    <submittedName>
        <fullName evidence="1">Uncharacterized protein</fullName>
    </submittedName>
</protein>
<gene>
    <name evidence="1" type="ORF">AmaxDRAFT_1308</name>
</gene>
<keyword evidence="2" id="KW-1185">Reference proteome</keyword>
<evidence type="ECO:0000313" key="1">
    <source>
        <dbReference type="EMBL" id="EDZ95913.1"/>
    </source>
</evidence>
<name>B5VXR6_LIMMA</name>
<reference evidence="1 2" key="1">
    <citation type="journal article" date="2011" name="Appl. Environ. Microbiol.">
        <title>Contribution of a Sodium Ion Gradient to Energy Conservation during Fermentation in the Cyanobacterium Arthrospira (Spirulina) maxima CS-328.</title>
        <authorList>
            <person name="Carrieri D."/>
            <person name="Ananyev G."/>
            <person name="Lenz O."/>
            <person name="Bryant D.A."/>
            <person name="Dismukes G.C."/>
        </authorList>
    </citation>
    <scope>NUCLEOTIDE SEQUENCE [LARGE SCALE GENOMIC DNA]</scope>
    <source>
        <strain evidence="1 2">CS-328</strain>
    </source>
</reference>
<comment type="caution">
    <text evidence="1">The sequence shown here is derived from an EMBL/GenBank/DDBJ whole genome shotgun (WGS) entry which is preliminary data.</text>
</comment>
<dbReference type="Proteomes" id="UP000004061">
    <property type="component" value="Unassembled WGS sequence"/>
</dbReference>
<proteinExistence type="predicted"/>
<dbReference type="AlphaFoldDB" id="B5VXR6"/>
<evidence type="ECO:0000313" key="2">
    <source>
        <dbReference type="Proteomes" id="UP000004061"/>
    </source>
</evidence>
<accession>B5VXR6</accession>
<organism evidence="1 2">
    <name type="scientific">Limnospira maxima CS-328</name>
    <dbReference type="NCBI Taxonomy" id="513049"/>
    <lineage>
        <taxon>Bacteria</taxon>
        <taxon>Bacillati</taxon>
        <taxon>Cyanobacteriota</taxon>
        <taxon>Cyanophyceae</taxon>
        <taxon>Oscillatoriophycideae</taxon>
        <taxon>Oscillatoriales</taxon>
        <taxon>Sirenicapillariaceae</taxon>
        <taxon>Limnospira</taxon>
    </lineage>
</organism>
<dbReference type="EMBL" id="ABYK01000007">
    <property type="protein sequence ID" value="EDZ95913.1"/>
    <property type="molecule type" value="Genomic_DNA"/>
</dbReference>